<protein>
    <submittedName>
        <fullName evidence="2">Uncharacterized protein</fullName>
    </submittedName>
</protein>
<gene>
    <name evidence="2" type="ORF">GUJ93_ZPchr0002g25365</name>
</gene>
<feature type="region of interest" description="Disordered" evidence="1">
    <location>
        <begin position="1"/>
        <end position="47"/>
    </location>
</feature>
<proteinExistence type="predicted"/>
<accession>A0A8J5RIQ8</accession>
<feature type="compositionally biased region" description="Basic and acidic residues" evidence="1">
    <location>
        <begin position="18"/>
        <end position="32"/>
    </location>
</feature>
<feature type="region of interest" description="Disordered" evidence="1">
    <location>
        <begin position="66"/>
        <end position="91"/>
    </location>
</feature>
<dbReference type="Proteomes" id="UP000729402">
    <property type="component" value="Unassembled WGS sequence"/>
</dbReference>
<comment type="caution">
    <text evidence="2">The sequence shown here is derived from an EMBL/GenBank/DDBJ whole genome shotgun (WGS) entry which is preliminary data.</text>
</comment>
<name>A0A8J5RIQ8_ZIZPA</name>
<sequence length="91" mass="10396">MVNGDHCSASRSSVWHSRGREAGDDRTRRGDDGGMAGTMTRKAHGGWRTVGQRALLGVQIWRVAERKREVKRESDRERGKERESEPKPYFL</sequence>
<dbReference type="AlphaFoldDB" id="A0A8J5RIQ8"/>
<reference evidence="2" key="1">
    <citation type="journal article" date="2021" name="bioRxiv">
        <title>Whole Genome Assembly and Annotation of Northern Wild Rice, Zizania palustris L., Supports a Whole Genome Duplication in the Zizania Genus.</title>
        <authorList>
            <person name="Haas M."/>
            <person name="Kono T."/>
            <person name="Macchietto M."/>
            <person name="Millas R."/>
            <person name="McGilp L."/>
            <person name="Shao M."/>
            <person name="Duquette J."/>
            <person name="Hirsch C.N."/>
            <person name="Kimball J."/>
        </authorList>
    </citation>
    <scope>NUCLEOTIDE SEQUENCE</scope>
    <source>
        <tissue evidence="2">Fresh leaf tissue</tissue>
    </source>
</reference>
<keyword evidence="3" id="KW-1185">Reference proteome</keyword>
<evidence type="ECO:0000313" key="3">
    <source>
        <dbReference type="Proteomes" id="UP000729402"/>
    </source>
</evidence>
<evidence type="ECO:0000256" key="1">
    <source>
        <dbReference type="SAM" id="MobiDB-lite"/>
    </source>
</evidence>
<reference evidence="2" key="2">
    <citation type="submission" date="2021-02" db="EMBL/GenBank/DDBJ databases">
        <authorList>
            <person name="Kimball J.A."/>
            <person name="Haas M.W."/>
            <person name="Macchietto M."/>
            <person name="Kono T."/>
            <person name="Duquette J."/>
            <person name="Shao M."/>
        </authorList>
    </citation>
    <scope>NUCLEOTIDE SEQUENCE</scope>
    <source>
        <tissue evidence="2">Fresh leaf tissue</tissue>
    </source>
</reference>
<dbReference type="EMBL" id="JAAALK010000287">
    <property type="protein sequence ID" value="KAG8060440.1"/>
    <property type="molecule type" value="Genomic_DNA"/>
</dbReference>
<evidence type="ECO:0000313" key="2">
    <source>
        <dbReference type="EMBL" id="KAG8060440.1"/>
    </source>
</evidence>
<organism evidence="2 3">
    <name type="scientific">Zizania palustris</name>
    <name type="common">Northern wild rice</name>
    <dbReference type="NCBI Taxonomy" id="103762"/>
    <lineage>
        <taxon>Eukaryota</taxon>
        <taxon>Viridiplantae</taxon>
        <taxon>Streptophyta</taxon>
        <taxon>Embryophyta</taxon>
        <taxon>Tracheophyta</taxon>
        <taxon>Spermatophyta</taxon>
        <taxon>Magnoliopsida</taxon>
        <taxon>Liliopsida</taxon>
        <taxon>Poales</taxon>
        <taxon>Poaceae</taxon>
        <taxon>BOP clade</taxon>
        <taxon>Oryzoideae</taxon>
        <taxon>Oryzeae</taxon>
        <taxon>Zizaniinae</taxon>
        <taxon>Zizania</taxon>
    </lineage>
</organism>